<protein>
    <recommendedName>
        <fullName evidence="3">beta-glucosidase</fullName>
        <ecNumber evidence="3">3.2.1.21</ecNumber>
    </recommendedName>
</protein>
<evidence type="ECO:0000256" key="3">
    <source>
        <dbReference type="ARBA" id="ARBA00012744"/>
    </source>
</evidence>
<dbReference type="PROSITE" id="PS51257">
    <property type="entry name" value="PROKAR_LIPOPROTEIN"/>
    <property type="match status" value="1"/>
</dbReference>
<dbReference type="Pfam" id="PF14310">
    <property type="entry name" value="Fn3-like"/>
    <property type="match status" value="1"/>
</dbReference>
<dbReference type="PANTHER" id="PTHR30620:SF16">
    <property type="entry name" value="LYSOSOMAL BETA GLUCOSIDASE"/>
    <property type="match status" value="1"/>
</dbReference>
<dbReference type="InterPro" id="IPR036962">
    <property type="entry name" value="Glyco_hydro_3_N_sf"/>
</dbReference>
<proteinExistence type="inferred from homology"/>
<keyword evidence="5 7" id="KW-0378">Hydrolase</keyword>
<evidence type="ECO:0000256" key="2">
    <source>
        <dbReference type="ARBA" id="ARBA00005336"/>
    </source>
</evidence>
<comment type="catalytic activity">
    <reaction evidence="1">
        <text>Hydrolysis of terminal, non-reducing beta-D-glucosyl residues with release of beta-D-glucose.</text>
        <dbReference type="EC" id="3.2.1.21"/>
    </reaction>
</comment>
<keyword evidence="10" id="KW-1185">Reference proteome</keyword>
<accession>A0A9X3J7U6</accession>
<dbReference type="SUPFAM" id="SSF51445">
    <property type="entry name" value="(Trans)glycosidases"/>
    <property type="match status" value="1"/>
</dbReference>
<dbReference type="PRINTS" id="PR00133">
    <property type="entry name" value="GLHYDRLASE3"/>
</dbReference>
<dbReference type="GO" id="GO:0008422">
    <property type="term" value="F:beta-glucosidase activity"/>
    <property type="evidence" value="ECO:0007669"/>
    <property type="project" value="UniProtKB-EC"/>
</dbReference>
<evidence type="ECO:0000313" key="9">
    <source>
        <dbReference type="EMBL" id="MCY1721065.1"/>
    </source>
</evidence>
<dbReference type="Gene3D" id="2.60.40.10">
    <property type="entry name" value="Immunoglobulins"/>
    <property type="match status" value="1"/>
</dbReference>
<dbReference type="RefSeq" id="WP_343333399.1">
    <property type="nucleotide sequence ID" value="NZ_JAPOHD010000027.1"/>
</dbReference>
<dbReference type="InterPro" id="IPR017853">
    <property type="entry name" value="GH"/>
</dbReference>
<keyword evidence="4" id="KW-0732">Signal</keyword>
<dbReference type="Gene3D" id="3.40.50.1700">
    <property type="entry name" value="Glycoside hydrolase family 3 C-terminal domain"/>
    <property type="match status" value="1"/>
</dbReference>
<keyword evidence="6 7" id="KW-0326">Glycosidase</keyword>
<dbReference type="InterPro" id="IPR026891">
    <property type="entry name" value="Fn3-like"/>
</dbReference>
<evidence type="ECO:0000256" key="4">
    <source>
        <dbReference type="ARBA" id="ARBA00022729"/>
    </source>
</evidence>
<evidence type="ECO:0000313" key="10">
    <source>
        <dbReference type="Proteomes" id="UP001145087"/>
    </source>
</evidence>
<evidence type="ECO:0000256" key="5">
    <source>
        <dbReference type="ARBA" id="ARBA00022801"/>
    </source>
</evidence>
<dbReference type="EMBL" id="JAPOHD010000027">
    <property type="protein sequence ID" value="MCY1721065.1"/>
    <property type="molecule type" value="Genomic_DNA"/>
</dbReference>
<feature type="domain" description="Fibronectin type III-like" evidence="8">
    <location>
        <begin position="670"/>
        <end position="739"/>
    </location>
</feature>
<name>A0A9X3J7U6_9BACT</name>
<comment type="similarity">
    <text evidence="2 7">Belongs to the glycosyl hydrolase 3 family.</text>
</comment>
<dbReference type="SMART" id="SM01217">
    <property type="entry name" value="Fn3_like"/>
    <property type="match status" value="1"/>
</dbReference>
<dbReference type="FunFam" id="2.60.40.10:FF:000495">
    <property type="entry name" value="Periplasmic beta-glucosidase"/>
    <property type="match status" value="1"/>
</dbReference>
<dbReference type="EC" id="3.2.1.21" evidence="3"/>
<reference evidence="9" key="1">
    <citation type="submission" date="2022-11" db="EMBL/GenBank/DDBJ databases">
        <title>Marilongibacter aestuarii gen. nov., sp. nov., isolated from tidal flat sediment.</title>
        <authorList>
            <person name="Jiayan W."/>
        </authorList>
    </citation>
    <scope>NUCLEOTIDE SEQUENCE</scope>
    <source>
        <strain evidence="9">Z1-6</strain>
    </source>
</reference>
<gene>
    <name evidence="9" type="primary">bglX</name>
    <name evidence="9" type="ORF">OU798_11975</name>
</gene>
<comment type="caution">
    <text evidence="9">The sequence shown here is derived from an EMBL/GenBank/DDBJ whole genome shotgun (WGS) entry which is preliminary data.</text>
</comment>
<dbReference type="InterPro" id="IPR036881">
    <property type="entry name" value="Glyco_hydro_3_C_sf"/>
</dbReference>
<sequence>MKHLFGLLTIGVVLGLAGCLNQNEHNPWMNDKEILDLIQQMTLEEKIGQMQQINGFGGEIPEHLKQDVIDGKIGSILNEVNVKTINEIQRIALEESRLGIPVIIGRDVIHGFKTVFPIPLGQAATWNPEVVKAGARVAAKEAWSSGVNWTFAPMIDISRDARWGRIAESCGEDPYLTSVMGVAMVEGFQGDDLSADGSILACAKHFAGYGAAEGGRDYNTTLIPEGELRNIYLKSFQAVEEAGAGSFMSGFNDLNGVPASGNEFLLRKVLRNEWNFEGFVVSDWASITEMITHGYVADEKNAAEKAIKAGVDMEMATTSYKTYLQELIDEGRIDEELLDEAVYRILKIKFDLGLFNNPYVKEEDQNQFALPEYLETAKEAAIQSMVLLKNEKSILPLTNEVGKVALIGPMANQKYEQLGTWIFDGDSDLSITPLEALQLELGDNKVLFAEGLSYTRSKDKAGFAQAVTAAKQADVVVMCLGEESILSGEAHCRASLDLPGAQNELIEEVAKAGKPIVLVVMAGRPLAIGAVSKHVDAVLYSFHPGTMGGPALAELLLGVSNPSGKLPVTFPKSAGQIPIYYNHKNTGRPVDKASWTCIDDIPLNTFQTSLGNTSHYLDLGFDPLYPFGFGLSYTTFEYKDLKIETPKVKLDDDVIASVTLENTGNFIGEEVVQLYVRDLVGSVTRPVKELKAFQRVQLKPGESKKITFKINTSELAFFNNEMKEVTEPGEFHLWIGGSSNADLQASFIIE</sequence>
<dbReference type="Gene3D" id="3.20.20.300">
    <property type="entry name" value="Glycoside hydrolase, family 3, N-terminal domain"/>
    <property type="match status" value="1"/>
</dbReference>
<evidence type="ECO:0000256" key="1">
    <source>
        <dbReference type="ARBA" id="ARBA00000448"/>
    </source>
</evidence>
<dbReference type="PROSITE" id="PS00775">
    <property type="entry name" value="GLYCOSYL_HYDROL_F3"/>
    <property type="match status" value="1"/>
</dbReference>
<dbReference type="NCBIfam" id="NF011678">
    <property type="entry name" value="PRK15098.1"/>
    <property type="match status" value="1"/>
</dbReference>
<dbReference type="InterPro" id="IPR013783">
    <property type="entry name" value="Ig-like_fold"/>
</dbReference>
<dbReference type="Proteomes" id="UP001145087">
    <property type="component" value="Unassembled WGS sequence"/>
</dbReference>
<dbReference type="InterPro" id="IPR001764">
    <property type="entry name" value="Glyco_hydro_3_N"/>
</dbReference>
<dbReference type="PANTHER" id="PTHR30620">
    <property type="entry name" value="PERIPLASMIC BETA-GLUCOSIDASE-RELATED"/>
    <property type="match status" value="1"/>
</dbReference>
<dbReference type="AlphaFoldDB" id="A0A9X3J7U6"/>
<evidence type="ECO:0000259" key="8">
    <source>
        <dbReference type="SMART" id="SM01217"/>
    </source>
</evidence>
<evidence type="ECO:0000256" key="6">
    <source>
        <dbReference type="ARBA" id="ARBA00023295"/>
    </source>
</evidence>
<dbReference type="FunFam" id="3.20.20.300:FF:000005">
    <property type="entry name" value="Periplasmic beta-glucosidase"/>
    <property type="match status" value="1"/>
</dbReference>
<dbReference type="InterPro" id="IPR002772">
    <property type="entry name" value="Glyco_hydro_3_C"/>
</dbReference>
<dbReference type="InterPro" id="IPR051915">
    <property type="entry name" value="Cellulose_Degrad_GH3"/>
</dbReference>
<organism evidence="9 10">
    <name type="scientific">Draconibacterium aestuarii</name>
    <dbReference type="NCBI Taxonomy" id="2998507"/>
    <lineage>
        <taxon>Bacteria</taxon>
        <taxon>Pseudomonadati</taxon>
        <taxon>Bacteroidota</taxon>
        <taxon>Bacteroidia</taxon>
        <taxon>Marinilabiliales</taxon>
        <taxon>Prolixibacteraceae</taxon>
        <taxon>Draconibacterium</taxon>
    </lineage>
</organism>
<evidence type="ECO:0000256" key="7">
    <source>
        <dbReference type="RuleBase" id="RU361161"/>
    </source>
</evidence>
<dbReference type="Pfam" id="PF00933">
    <property type="entry name" value="Glyco_hydro_3"/>
    <property type="match status" value="1"/>
</dbReference>
<dbReference type="InterPro" id="IPR019800">
    <property type="entry name" value="Glyco_hydro_3_AS"/>
</dbReference>
<dbReference type="SUPFAM" id="SSF52279">
    <property type="entry name" value="Beta-D-glucan exohydrolase, C-terminal domain"/>
    <property type="match status" value="1"/>
</dbReference>
<dbReference type="Pfam" id="PF01915">
    <property type="entry name" value="Glyco_hydro_3_C"/>
    <property type="match status" value="1"/>
</dbReference>
<dbReference type="GO" id="GO:0009251">
    <property type="term" value="P:glucan catabolic process"/>
    <property type="evidence" value="ECO:0007669"/>
    <property type="project" value="TreeGrafter"/>
</dbReference>